<evidence type="ECO:0000313" key="3">
    <source>
        <dbReference type="Proteomes" id="UP000786989"/>
    </source>
</evidence>
<dbReference type="EMBL" id="DYWI01000093">
    <property type="protein sequence ID" value="HJF65466.1"/>
    <property type="molecule type" value="Genomic_DNA"/>
</dbReference>
<proteinExistence type="predicted"/>
<dbReference type="AlphaFoldDB" id="A0A9D2UWL0"/>
<gene>
    <name evidence="2" type="ORF">K8U77_05030</name>
</gene>
<dbReference type="PANTHER" id="PTHR31377:SF0">
    <property type="entry name" value="AGMATINE DEIMINASE-RELATED"/>
    <property type="match status" value="1"/>
</dbReference>
<reference evidence="2" key="2">
    <citation type="submission" date="2021-09" db="EMBL/GenBank/DDBJ databases">
        <authorList>
            <person name="Gilroy R."/>
        </authorList>
    </citation>
    <scope>NUCLEOTIDE SEQUENCE</scope>
    <source>
        <strain evidence="2">ChiGjej6B6-11269</strain>
    </source>
</reference>
<sequence length="417" mass="46829">MSNEATFRVPGEFEHQEACLLSWPQFPYVMEGQNYENVFAQIVKALQDETQVVVNCVSQEILLHCKGVLTSAGVDLDKIRFTMYPDGSSWCRDYGPDIMVDDEGHVQLANFRFNMYGQDDENSEVAFKCGNYAPHLALEFGCKNIVNSTLISEGGDKEFNGQGVMMALRDTEWTKRNGDRTLEEVEEDFKRTCNLKKIIWLDKGVYDDELTTSGVLDVVDGENVFRSSSANGHIDEMCRFVDPHTIVLAEVSEEEAAELNSARISKERLDACYEVLKNATDADGNPFKIVRMPVPVPFYVTSKPGDWICDTWSHRYLDDKDELDDGTPMPHGVPMKMQPALSYCNFLIMNNVVLAQSYWQEGMPEEIKERDAQAVAVLQSVFPDRKVVAINTTALNIRGGGIHCATKQIPAFGKAGR</sequence>
<dbReference type="Pfam" id="PF04371">
    <property type="entry name" value="PAD_porph"/>
    <property type="match status" value="1"/>
</dbReference>
<dbReference type="GO" id="GO:0047632">
    <property type="term" value="F:agmatine deiminase activity"/>
    <property type="evidence" value="ECO:0007669"/>
    <property type="project" value="TreeGrafter"/>
</dbReference>
<dbReference type="SUPFAM" id="SSF55909">
    <property type="entry name" value="Pentein"/>
    <property type="match status" value="1"/>
</dbReference>
<reference evidence="2" key="1">
    <citation type="journal article" date="2021" name="PeerJ">
        <title>Extensive microbial diversity within the chicken gut microbiome revealed by metagenomics and culture.</title>
        <authorList>
            <person name="Gilroy R."/>
            <person name="Ravi A."/>
            <person name="Getino M."/>
            <person name="Pursley I."/>
            <person name="Horton D.L."/>
            <person name="Alikhan N.F."/>
            <person name="Baker D."/>
            <person name="Gharbi K."/>
            <person name="Hall N."/>
            <person name="Watson M."/>
            <person name="Adriaenssens E.M."/>
            <person name="Foster-Nyarko E."/>
            <person name="Jarju S."/>
            <person name="Secka A."/>
            <person name="Antonio M."/>
            <person name="Oren A."/>
            <person name="Chaudhuri R.R."/>
            <person name="La Ragione R."/>
            <person name="Hildebrand F."/>
            <person name="Pallen M.J."/>
        </authorList>
    </citation>
    <scope>NUCLEOTIDE SEQUENCE</scope>
    <source>
        <strain evidence="2">ChiGjej6B6-11269</strain>
    </source>
</reference>
<dbReference type="GO" id="GO:0004668">
    <property type="term" value="F:protein-arginine deiminase activity"/>
    <property type="evidence" value="ECO:0007669"/>
    <property type="project" value="InterPro"/>
</dbReference>
<dbReference type="Gene3D" id="3.75.10.10">
    <property type="entry name" value="L-arginine/glycine Amidinotransferase, Chain A"/>
    <property type="match status" value="1"/>
</dbReference>
<evidence type="ECO:0000256" key="1">
    <source>
        <dbReference type="ARBA" id="ARBA00022801"/>
    </source>
</evidence>
<name>A0A9D2UWL0_9ACTN</name>
<dbReference type="PANTHER" id="PTHR31377">
    <property type="entry name" value="AGMATINE DEIMINASE-RELATED"/>
    <property type="match status" value="1"/>
</dbReference>
<protein>
    <submittedName>
        <fullName evidence="2">Agmatine deiminase family protein</fullName>
    </submittedName>
</protein>
<comment type="caution">
    <text evidence="2">The sequence shown here is derived from an EMBL/GenBank/DDBJ whole genome shotgun (WGS) entry which is preliminary data.</text>
</comment>
<evidence type="ECO:0000313" key="2">
    <source>
        <dbReference type="EMBL" id="HJF65466.1"/>
    </source>
</evidence>
<dbReference type="Proteomes" id="UP000786989">
    <property type="component" value="Unassembled WGS sequence"/>
</dbReference>
<dbReference type="InterPro" id="IPR007466">
    <property type="entry name" value="Peptidyl-Arg-deiminase_porph"/>
</dbReference>
<accession>A0A9D2UWL0</accession>
<keyword evidence="1" id="KW-0378">Hydrolase</keyword>
<dbReference type="GO" id="GO:0009446">
    <property type="term" value="P:putrescine biosynthetic process"/>
    <property type="evidence" value="ECO:0007669"/>
    <property type="project" value="InterPro"/>
</dbReference>
<organism evidence="2 3">
    <name type="scientific">Slackia equolifaciens</name>
    <dbReference type="NCBI Taxonomy" id="498718"/>
    <lineage>
        <taxon>Bacteria</taxon>
        <taxon>Bacillati</taxon>
        <taxon>Actinomycetota</taxon>
        <taxon>Coriobacteriia</taxon>
        <taxon>Eggerthellales</taxon>
        <taxon>Eggerthellaceae</taxon>
        <taxon>Slackia</taxon>
    </lineage>
</organism>